<dbReference type="Gene3D" id="3.40.50.1820">
    <property type="entry name" value="alpha/beta hydrolase"/>
    <property type="match status" value="1"/>
</dbReference>
<organism evidence="1 2">
    <name type="scientific">Prevotella herbatica</name>
    <dbReference type="NCBI Taxonomy" id="2801997"/>
    <lineage>
        <taxon>Bacteria</taxon>
        <taxon>Pseudomonadati</taxon>
        <taxon>Bacteroidota</taxon>
        <taxon>Bacteroidia</taxon>
        <taxon>Bacteroidales</taxon>
        <taxon>Prevotellaceae</taxon>
        <taxon>Prevotella</taxon>
    </lineage>
</organism>
<reference evidence="1 2" key="1">
    <citation type="journal article" date="2022" name="Int. J. Syst. Evol. Microbiol.">
        <title>Prevotella herbatica sp. nov., a plant polysaccharide-decomposing anaerobic bacterium isolated from a methanogenic reactor.</title>
        <authorList>
            <person name="Uek A."/>
            <person name="Tonouchi A."/>
            <person name="Kaku N."/>
            <person name="Ueki K."/>
        </authorList>
    </citation>
    <scope>NUCLEOTIDE SEQUENCE [LARGE SCALE GENOMIC DNA]</scope>
    <source>
        <strain evidence="1 2">WR041</strain>
    </source>
</reference>
<dbReference type="RefSeq" id="WP_207153971.1">
    <property type="nucleotide sequence ID" value="NZ_AP024484.1"/>
</dbReference>
<name>A0ABN6EKK0_9BACT</name>
<dbReference type="Proteomes" id="UP001319045">
    <property type="component" value="Chromosome"/>
</dbReference>
<accession>A0ABN6EKK0</accession>
<keyword evidence="2" id="KW-1185">Reference proteome</keyword>
<dbReference type="InterPro" id="IPR029058">
    <property type="entry name" value="AB_hydrolase_fold"/>
</dbReference>
<proteinExistence type="predicted"/>
<dbReference type="Pfam" id="PF00756">
    <property type="entry name" value="Esterase"/>
    <property type="match status" value="1"/>
</dbReference>
<sequence length="235" mass="26908">MKEILNDYNITITPALESTDVIVYCNSYGDGTEPILKSCEDLNCLPFHLVVISKIDWDADMSPYQADKVICKHDNFEGNADKYLEWMLTSLIPHCEKLLRVDNPCRILLGYSMSGLFSLYAMYRTDKFAAYISASGSLWYPDFEDFVISHEPMTKAPVYLSIGDKECISKNAYLQTIIEKTQHIFEHYKVQGHVTHFELNPGNHFIDGDLRQAKGIKWAIAALRKESDMELHHDA</sequence>
<evidence type="ECO:0000313" key="2">
    <source>
        <dbReference type="Proteomes" id="UP001319045"/>
    </source>
</evidence>
<evidence type="ECO:0000313" key="1">
    <source>
        <dbReference type="EMBL" id="BCS86417.1"/>
    </source>
</evidence>
<dbReference type="EMBL" id="AP024484">
    <property type="protein sequence ID" value="BCS86417.1"/>
    <property type="molecule type" value="Genomic_DNA"/>
</dbReference>
<protein>
    <recommendedName>
        <fullName evidence="3">Alpha/beta hydrolase</fullName>
    </recommendedName>
</protein>
<gene>
    <name evidence="1" type="ORF">prwr041_23100</name>
</gene>
<evidence type="ECO:0008006" key="3">
    <source>
        <dbReference type="Google" id="ProtNLM"/>
    </source>
</evidence>
<dbReference type="SUPFAM" id="SSF53474">
    <property type="entry name" value="alpha/beta-Hydrolases"/>
    <property type="match status" value="1"/>
</dbReference>
<dbReference type="InterPro" id="IPR000801">
    <property type="entry name" value="Esterase-like"/>
</dbReference>